<dbReference type="PANTHER" id="PTHR23416">
    <property type="entry name" value="SIALIC ACID SYNTHASE-RELATED"/>
    <property type="match status" value="1"/>
</dbReference>
<dbReference type="SUPFAM" id="SSF51161">
    <property type="entry name" value="Trimeric LpxA-like enzymes"/>
    <property type="match status" value="1"/>
</dbReference>
<evidence type="ECO:0000313" key="5">
    <source>
        <dbReference type="EMBL" id="MEK8090927.1"/>
    </source>
</evidence>
<gene>
    <name evidence="5" type="ORF">WOB96_14305</name>
</gene>
<dbReference type="InterPro" id="IPR051159">
    <property type="entry name" value="Hexapeptide_acetyltransf"/>
</dbReference>
<dbReference type="Pfam" id="PF00132">
    <property type="entry name" value="Hexapep"/>
    <property type="match status" value="1"/>
</dbReference>
<dbReference type="Proteomes" id="UP001446205">
    <property type="component" value="Unassembled WGS sequence"/>
</dbReference>
<evidence type="ECO:0000256" key="4">
    <source>
        <dbReference type="SAM" id="Phobius"/>
    </source>
</evidence>
<comment type="caution">
    <text evidence="5">The sequence shown here is derived from an EMBL/GenBank/DDBJ whole genome shotgun (WGS) entry which is preliminary data.</text>
</comment>
<dbReference type="Gene3D" id="2.160.10.10">
    <property type="entry name" value="Hexapeptide repeat proteins"/>
    <property type="match status" value="1"/>
</dbReference>
<keyword evidence="4" id="KW-0812">Transmembrane</keyword>
<dbReference type="InterPro" id="IPR011004">
    <property type="entry name" value="Trimer_LpxA-like_sf"/>
</dbReference>
<dbReference type="PROSITE" id="PS00101">
    <property type="entry name" value="HEXAPEP_TRANSFERASES"/>
    <property type="match status" value="1"/>
</dbReference>
<sequence>MEKTRWYKFDQNDYAPDLENYDALIESDENQPQFPKTALFGKFRQLFRRVLLLLIAVLPGNALRILLYRILLGYDIDYQSRVGMLNYLHLGSCRLRGARIGSLNLVRANRLIMAEGACIYRFNRIQDVSTFSLGQSSLVRSRNNFIATAPDSTPFKHLENFTAGDRCLITNEHFFDLSDEIRLGDNVTFGGQGTQVWTHGVSVDRVRMQSPVTLGNHIYIGSRSLIVQGVQIGARVVIGAGTVVSRSLAADGFYVSSKVQCKGQFQEYVSHPDLISYRGNAFLRKKPE</sequence>
<keyword evidence="6" id="KW-1185">Reference proteome</keyword>
<protein>
    <submittedName>
        <fullName evidence="5">DapH/DapD/GlmU-related protein</fullName>
    </submittedName>
</protein>
<reference evidence="5 6" key="1">
    <citation type="submission" date="2024-04" db="EMBL/GenBank/DDBJ databases">
        <authorList>
            <person name="Abashina T."/>
            <person name="Shaikin A."/>
        </authorList>
    </citation>
    <scope>NUCLEOTIDE SEQUENCE [LARGE SCALE GENOMIC DNA]</scope>
    <source>
        <strain evidence="5 6">AAFK</strain>
    </source>
</reference>
<keyword evidence="3" id="KW-0012">Acyltransferase</keyword>
<feature type="transmembrane region" description="Helical" evidence="4">
    <location>
        <begin position="50"/>
        <end position="71"/>
    </location>
</feature>
<keyword evidence="4" id="KW-1133">Transmembrane helix</keyword>
<dbReference type="InterPro" id="IPR018357">
    <property type="entry name" value="Hexapep_transf_CS"/>
</dbReference>
<organism evidence="5 6">
    <name type="scientific">Thermithiobacillus plumbiphilus</name>
    <dbReference type="NCBI Taxonomy" id="1729899"/>
    <lineage>
        <taxon>Bacteria</taxon>
        <taxon>Pseudomonadati</taxon>
        <taxon>Pseudomonadota</taxon>
        <taxon>Acidithiobacillia</taxon>
        <taxon>Acidithiobacillales</taxon>
        <taxon>Thermithiobacillaceae</taxon>
        <taxon>Thermithiobacillus</taxon>
    </lineage>
</organism>
<accession>A0ABU9DDP5</accession>
<keyword evidence="4" id="KW-0472">Membrane</keyword>
<proteinExistence type="predicted"/>
<evidence type="ECO:0000256" key="3">
    <source>
        <dbReference type="ARBA" id="ARBA00023315"/>
    </source>
</evidence>
<name>A0ABU9DDP5_9PROT</name>
<evidence type="ECO:0000313" key="6">
    <source>
        <dbReference type="Proteomes" id="UP001446205"/>
    </source>
</evidence>
<dbReference type="InterPro" id="IPR001451">
    <property type="entry name" value="Hexapep"/>
</dbReference>
<evidence type="ECO:0000256" key="1">
    <source>
        <dbReference type="ARBA" id="ARBA00022679"/>
    </source>
</evidence>
<keyword evidence="2" id="KW-0677">Repeat</keyword>
<evidence type="ECO:0000256" key="2">
    <source>
        <dbReference type="ARBA" id="ARBA00022737"/>
    </source>
</evidence>
<keyword evidence="1" id="KW-0808">Transferase</keyword>
<dbReference type="RefSeq" id="WP_341371983.1">
    <property type="nucleotide sequence ID" value="NZ_JBBPCO010000021.1"/>
</dbReference>
<dbReference type="EMBL" id="JBBPCO010000021">
    <property type="protein sequence ID" value="MEK8090927.1"/>
    <property type="molecule type" value="Genomic_DNA"/>
</dbReference>